<evidence type="ECO:0000313" key="2">
    <source>
        <dbReference type="Proteomes" id="UP000193920"/>
    </source>
</evidence>
<proteinExistence type="predicted"/>
<dbReference type="OrthoDB" id="2021138at2759"/>
<reference evidence="1 2" key="1">
    <citation type="submission" date="2016-08" db="EMBL/GenBank/DDBJ databases">
        <title>A Parts List for Fungal Cellulosomes Revealed by Comparative Genomics.</title>
        <authorList>
            <consortium name="DOE Joint Genome Institute"/>
            <person name="Haitjema C.H."/>
            <person name="Gilmore S.P."/>
            <person name="Henske J.K."/>
            <person name="Solomon K.V."/>
            <person name="De Groot R."/>
            <person name="Kuo A."/>
            <person name="Mondo S.J."/>
            <person name="Salamov A.A."/>
            <person name="Labutti K."/>
            <person name="Zhao Z."/>
            <person name="Chiniquy J."/>
            <person name="Barry K."/>
            <person name="Brewer H.M."/>
            <person name="Purvine S.O."/>
            <person name="Wright A.T."/>
            <person name="Boxma B."/>
            <person name="Van Alen T."/>
            <person name="Hackstein J.H."/>
            <person name="Baker S.E."/>
            <person name="Grigoriev I.V."/>
            <person name="O'Malley M.A."/>
        </authorList>
    </citation>
    <scope>NUCLEOTIDE SEQUENCE [LARGE SCALE GENOMIC DNA]</scope>
    <source>
        <strain evidence="1 2">G1</strain>
    </source>
</reference>
<keyword evidence="2" id="KW-1185">Reference proteome</keyword>
<dbReference type="SUPFAM" id="SSF53850">
    <property type="entry name" value="Periplasmic binding protein-like II"/>
    <property type="match status" value="1"/>
</dbReference>
<sequence>MYLLYTKCNNINYKKFIFILLYRGNGVTINAIALSMNGGNSIYSPMVSDFNQYSKNNGYNITIDLTYLSRLNSTATVKNLQDVLSKEHIDLYIPGITTQTGFHNDKLVGIPLTIDYSILISNSNFLNKYNRNIPKTWDELIDSGVYILNEEIKRNNTDFIVYNGLFPESEMGFCSIYEFIYSYRNSVLSPFPSLLSSEALNALKKIKEIKEKLFLDDIYHLNLDFVNKKIEDGNFLFLKTWSTKNNYATSILPGVKEGISGSILGGHNLGINKYSKKEKRAETIKALEYLTSREMHIKYLIKNNKYSPIISLYDDEEEIYL</sequence>
<gene>
    <name evidence="1" type="ORF">LY90DRAFT_516610</name>
</gene>
<dbReference type="InterPro" id="IPR006059">
    <property type="entry name" value="SBP"/>
</dbReference>
<evidence type="ECO:0000313" key="1">
    <source>
        <dbReference type="EMBL" id="ORY20654.1"/>
    </source>
</evidence>
<dbReference type="Proteomes" id="UP000193920">
    <property type="component" value="Unassembled WGS sequence"/>
</dbReference>
<dbReference type="Pfam" id="PF13416">
    <property type="entry name" value="SBP_bac_8"/>
    <property type="match status" value="1"/>
</dbReference>
<dbReference type="AlphaFoldDB" id="A0A1Y2ADV9"/>
<accession>A0A1Y2ADV9</accession>
<comment type="caution">
    <text evidence="1">The sequence shown here is derived from an EMBL/GenBank/DDBJ whole genome shotgun (WGS) entry which is preliminary data.</text>
</comment>
<dbReference type="Gene3D" id="3.40.190.10">
    <property type="entry name" value="Periplasmic binding protein-like II"/>
    <property type="match status" value="2"/>
</dbReference>
<name>A0A1Y2ADV9_9FUNG</name>
<organism evidence="1 2">
    <name type="scientific">Neocallimastix californiae</name>
    <dbReference type="NCBI Taxonomy" id="1754190"/>
    <lineage>
        <taxon>Eukaryota</taxon>
        <taxon>Fungi</taxon>
        <taxon>Fungi incertae sedis</taxon>
        <taxon>Chytridiomycota</taxon>
        <taxon>Chytridiomycota incertae sedis</taxon>
        <taxon>Neocallimastigomycetes</taxon>
        <taxon>Neocallimastigales</taxon>
        <taxon>Neocallimastigaceae</taxon>
        <taxon>Neocallimastix</taxon>
    </lineage>
</organism>
<dbReference type="EMBL" id="MCOG01000283">
    <property type="protein sequence ID" value="ORY20654.1"/>
    <property type="molecule type" value="Genomic_DNA"/>
</dbReference>
<protein>
    <submittedName>
        <fullName evidence="1">Periplasmic binding protein-like II</fullName>
    </submittedName>
</protein>